<name>A0ABR8PRF8_9CLOT</name>
<comment type="caution">
    <text evidence="5">The sequence shown here is derived from an EMBL/GenBank/DDBJ whole genome shotgun (WGS) entry which is preliminary data.</text>
</comment>
<dbReference type="Proteomes" id="UP000627781">
    <property type="component" value="Unassembled WGS sequence"/>
</dbReference>
<evidence type="ECO:0000256" key="3">
    <source>
        <dbReference type="ARBA" id="ARBA00022777"/>
    </source>
</evidence>
<protein>
    <submittedName>
        <fullName evidence="5">Sugar kinase</fullName>
    </submittedName>
</protein>
<evidence type="ECO:0000256" key="2">
    <source>
        <dbReference type="ARBA" id="ARBA00022679"/>
    </source>
</evidence>
<dbReference type="RefSeq" id="WP_143316753.1">
    <property type="nucleotide sequence ID" value="NZ_JACSRA010000006.1"/>
</dbReference>
<keyword evidence="3 5" id="KW-0418">Kinase</keyword>
<dbReference type="CDD" id="cd01166">
    <property type="entry name" value="KdgK"/>
    <property type="match status" value="1"/>
</dbReference>
<keyword evidence="2" id="KW-0808">Transferase</keyword>
<reference evidence="5 6" key="1">
    <citation type="submission" date="2020-08" db="EMBL/GenBank/DDBJ databases">
        <title>A Genomic Blueprint of the Chicken Gut Microbiome.</title>
        <authorList>
            <person name="Gilroy R."/>
            <person name="Ravi A."/>
            <person name="Getino M."/>
            <person name="Pursley I."/>
            <person name="Horton D.L."/>
            <person name="Alikhan N.-F."/>
            <person name="Baker D."/>
            <person name="Gharbi K."/>
            <person name="Hall N."/>
            <person name="Watson M."/>
            <person name="Adriaenssens E.M."/>
            <person name="Foster-Nyarko E."/>
            <person name="Jarju S."/>
            <person name="Secka A."/>
            <person name="Antonio M."/>
            <person name="Oren A."/>
            <person name="Chaudhuri R."/>
            <person name="La Ragione R.M."/>
            <person name="Hildebrand F."/>
            <person name="Pallen M.J."/>
        </authorList>
    </citation>
    <scope>NUCLEOTIDE SEQUENCE [LARGE SCALE GENOMIC DNA]</scope>
    <source>
        <strain evidence="5 6">Sa3CVN1</strain>
    </source>
</reference>
<dbReference type="PANTHER" id="PTHR43320:SF2">
    <property type="entry name" value="2-DEHYDRO-3-DEOXYGLUCONOKINASE_2-DEHYDRO-3-DEOXYGALACTONOKINASE"/>
    <property type="match status" value="1"/>
</dbReference>
<comment type="similarity">
    <text evidence="1">Belongs to the carbohydrate kinase PfkB family.</text>
</comment>
<gene>
    <name evidence="5" type="ORF">H9661_05270</name>
</gene>
<dbReference type="Pfam" id="PF00294">
    <property type="entry name" value="PfkB"/>
    <property type="match status" value="1"/>
</dbReference>
<dbReference type="InterPro" id="IPR052700">
    <property type="entry name" value="Carb_kinase_PfkB-like"/>
</dbReference>
<dbReference type="PANTHER" id="PTHR43320">
    <property type="entry name" value="SUGAR KINASE"/>
    <property type="match status" value="1"/>
</dbReference>
<organism evidence="5 6">
    <name type="scientific">Clostridium cibarium</name>
    <dbReference type="NCBI Taxonomy" id="2762247"/>
    <lineage>
        <taxon>Bacteria</taxon>
        <taxon>Bacillati</taxon>
        <taxon>Bacillota</taxon>
        <taxon>Clostridia</taxon>
        <taxon>Eubacteriales</taxon>
        <taxon>Clostridiaceae</taxon>
        <taxon>Clostridium</taxon>
    </lineage>
</organism>
<dbReference type="GO" id="GO:0016301">
    <property type="term" value="F:kinase activity"/>
    <property type="evidence" value="ECO:0007669"/>
    <property type="project" value="UniProtKB-KW"/>
</dbReference>
<proteinExistence type="inferred from homology"/>
<evidence type="ECO:0000256" key="1">
    <source>
        <dbReference type="ARBA" id="ARBA00010688"/>
    </source>
</evidence>
<evidence type="ECO:0000313" key="5">
    <source>
        <dbReference type="EMBL" id="MBD7910766.1"/>
    </source>
</evidence>
<dbReference type="InterPro" id="IPR029056">
    <property type="entry name" value="Ribokinase-like"/>
</dbReference>
<keyword evidence="6" id="KW-1185">Reference proteome</keyword>
<evidence type="ECO:0000259" key="4">
    <source>
        <dbReference type="Pfam" id="PF00294"/>
    </source>
</evidence>
<dbReference type="InterPro" id="IPR011611">
    <property type="entry name" value="PfkB_dom"/>
</dbReference>
<sequence>MKRLDLKQEGKILGFGEIMLRLTPEESEMIIQANKFNATYAGGEANVICSLSMFGHDTKMLTKLPSNPLGEKVIRDLKSFGVDTREILRGDGRLGIYFLEQGAGLKNSEVVYDRKYSAISLAKKEEFNIEEILKDVKVLHVSGITPALSDELFNFTLQLVKAAKERNIVVSYDSNYRAKLWSLKDARRFMENVLPYVDIAFLGILDFKNILKYELEQEKNFEKDLETLYNQLFKKYPNLKFAASTKRWVNSVNNNSLQGFLYNGETLEKSNKYTFDIIDRVGGGDSFTAGVLHGVLTGMEEKRIINFATCASVLKHSIKGDINMVGIDHVTTLMDSGVENIKR</sequence>
<evidence type="ECO:0000313" key="6">
    <source>
        <dbReference type="Proteomes" id="UP000627781"/>
    </source>
</evidence>
<accession>A0ABR8PRF8</accession>
<dbReference type="EMBL" id="JACSRA010000006">
    <property type="protein sequence ID" value="MBD7910766.1"/>
    <property type="molecule type" value="Genomic_DNA"/>
</dbReference>
<feature type="domain" description="Carbohydrate kinase PfkB" evidence="4">
    <location>
        <begin position="12"/>
        <end position="223"/>
    </location>
</feature>
<dbReference type="Gene3D" id="3.40.1190.20">
    <property type="match status" value="1"/>
</dbReference>
<dbReference type="SUPFAM" id="SSF53613">
    <property type="entry name" value="Ribokinase-like"/>
    <property type="match status" value="1"/>
</dbReference>